<keyword evidence="1" id="KW-0812">Transmembrane</keyword>
<accession>X0UVP4</accession>
<comment type="caution">
    <text evidence="2">The sequence shown here is derived from an EMBL/GenBank/DDBJ whole genome shotgun (WGS) entry which is preliminary data.</text>
</comment>
<dbReference type="AlphaFoldDB" id="X0UVP4"/>
<name>X0UVP4_9ZZZZ</name>
<feature type="non-terminal residue" evidence="2">
    <location>
        <position position="48"/>
    </location>
</feature>
<feature type="transmembrane region" description="Helical" evidence="1">
    <location>
        <begin position="7"/>
        <end position="40"/>
    </location>
</feature>
<sequence>MNRLIKYFLIVLGVAILGYVLWFFINIVAYIIISLVLSLIGRPVVDML</sequence>
<proteinExistence type="predicted"/>
<keyword evidence="1" id="KW-1133">Transmembrane helix</keyword>
<evidence type="ECO:0000256" key="1">
    <source>
        <dbReference type="SAM" id="Phobius"/>
    </source>
</evidence>
<keyword evidence="1" id="KW-0472">Membrane</keyword>
<gene>
    <name evidence="2" type="ORF">S01H1_44742</name>
</gene>
<evidence type="ECO:0008006" key="3">
    <source>
        <dbReference type="Google" id="ProtNLM"/>
    </source>
</evidence>
<dbReference type="EMBL" id="BARS01028552">
    <property type="protein sequence ID" value="GAG09820.1"/>
    <property type="molecule type" value="Genomic_DNA"/>
</dbReference>
<reference evidence="2" key="1">
    <citation type="journal article" date="2014" name="Front. Microbiol.">
        <title>High frequency of phylogenetically diverse reductive dehalogenase-homologous genes in deep subseafloor sedimentary metagenomes.</title>
        <authorList>
            <person name="Kawai M."/>
            <person name="Futagami T."/>
            <person name="Toyoda A."/>
            <person name="Takaki Y."/>
            <person name="Nishi S."/>
            <person name="Hori S."/>
            <person name="Arai W."/>
            <person name="Tsubouchi T."/>
            <person name="Morono Y."/>
            <person name="Uchiyama I."/>
            <person name="Ito T."/>
            <person name="Fujiyama A."/>
            <person name="Inagaki F."/>
            <person name="Takami H."/>
        </authorList>
    </citation>
    <scope>NUCLEOTIDE SEQUENCE</scope>
    <source>
        <strain evidence="2">Expedition CK06-06</strain>
    </source>
</reference>
<evidence type="ECO:0000313" key="2">
    <source>
        <dbReference type="EMBL" id="GAG09820.1"/>
    </source>
</evidence>
<protein>
    <recommendedName>
        <fullName evidence="3">AI-2E family transporter</fullName>
    </recommendedName>
</protein>
<organism evidence="2">
    <name type="scientific">marine sediment metagenome</name>
    <dbReference type="NCBI Taxonomy" id="412755"/>
    <lineage>
        <taxon>unclassified sequences</taxon>
        <taxon>metagenomes</taxon>
        <taxon>ecological metagenomes</taxon>
    </lineage>
</organism>